<keyword evidence="1" id="KW-1133">Transmembrane helix</keyword>
<evidence type="ECO:0000313" key="3">
    <source>
        <dbReference type="Proteomes" id="UP001159364"/>
    </source>
</evidence>
<feature type="transmembrane region" description="Helical" evidence="1">
    <location>
        <begin position="25"/>
        <end position="43"/>
    </location>
</feature>
<keyword evidence="1" id="KW-0812">Transmembrane</keyword>
<dbReference type="AlphaFoldDB" id="A0AAV8TKS1"/>
<comment type="caution">
    <text evidence="2">The sequence shown here is derived from an EMBL/GenBank/DDBJ whole genome shotgun (WGS) entry which is preliminary data.</text>
</comment>
<proteinExistence type="predicted"/>
<name>A0AAV8TKS1_9ROSI</name>
<accession>A0AAV8TKS1</accession>
<feature type="transmembrane region" description="Helical" evidence="1">
    <location>
        <begin position="49"/>
        <end position="72"/>
    </location>
</feature>
<reference evidence="2 3" key="1">
    <citation type="submission" date="2021-09" db="EMBL/GenBank/DDBJ databases">
        <title>Genomic insights and catalytic innovation underlie evolution of tropane alkaloids biosynthesis.</title>
        <authorList>
            <person name="Wang Y.-J."/>
            <person name="Tian T."/>
            <person name="Huang J.-P."/>
            <person name="Huang S.-X."/>
        </authorList>
    </citation>
    <scope>NUCLEOTIDE SEQUENCE [LARGE SCALE GENOMIC DNA]</scope>
    <source>
        <strain evidence="2">KIB-2018</strain>
        <tissue evidence="2">Leaf</tissue>
    </source>
</reference>
<evidence type="ECO:0000313" key="2">
    <source>
        <dbReference type="EMBL" id="KAJ8766548.1"/>
    </source>
</evidence>
<dbReference type="Proteomes" id="UP001159364">
    <property type="component" value="Linkage Group LG05"/>
</dbReference>
<sequence>MDLDHKERQIHGLMEFKWQSLPEELFPFICFFAVVGGVSLFGSENLRQGVIFFEIQSCLLLLTTVMSIDHLLKKLCSRIKSSTSRIMTFLLGFYLVI</sequence>
<protein>
    <submittedName>
        <fullName evidence="2">Uncharacterized protein</fullName>
    </submittedName>
</protein>
<dbReference type="EMBL" id="JAIWQS010000005">
    <property type="protein sequence ID" value="KAJ8766548.1"/>
    <property type="molecule type" value="Genomic_DNA"/>
</dbReference>
<keyword evidence="1" id="KW-0472">Membrane</keyword>
<gene>
    <name evidence="2" type="ORF">K2173_023795</name>
</gene>
<organism evidence="2 3">
    <name type="scientific">Erythroxylum novogranatense</name>
    <dbReference type="NCBI Taxonomy" id="1862640"/>
    <lineage>
        <taxon>Eukaryota</taxon>
        <taxon>Viridiplantae</taxon>
        <taxon>Streptophyta</taxon>
        <taxon>Embryophyta</taxon>
        <taxon>Tracheophyta</taxon>
        <taxon>Spermatophyta</taxon>
        <taxon>Magnoliopsida</taxon>
        <taxon>eudicotyledons</taxon>
        <taxon>Gunneridae</taxon>
        <taxon>Pentapetalae</taxon>
        <taxon>rosids</taxon>
        <taxon>fabids</taxon>
        <taxon>Malpighiales</taxon>
        <taxon>Erythroxylaceae</taxon>
        <taxon>Erythroxylum</taxon>
    </lineage>
</organism>
<evidence type="ECO:0000256" key="1">
    <source>
        <dbReference type="SAM" id="Phobius"/>
    </source>
</evidence>
<keyword evidence="3" id="KW-1185">Reference proteome</keyword>